<sequence>MLLEKPQSLTLTASSVVRLQPIFSRLERLALTVGIMDGRTRRNRSRVEWLFVWLDKSGSISLANPRLEALRAYAELCRTQLSRICPTTGLEELGFTALQIEAARELVFADAARGEADN</sequence>
<accession>A0A291N0B8</accession>
<evidence type="ECO:0000313" key="2">
    <source>
        <dbReference type="Proteomes" id="UP000219422"/>
    </source>
</evidence>
<dbReference type="GeneID" id="57777720"/>
<organism evidence="1 2">
    <name type="scientific">Sphingobium yanoikuyae</name>
    <name type="common">Sphingomonas yanoikuyae</name>
    <dbReference type="NCBI Taxonomy" id="13690"/>
    <lineage>
        <taxon>Bacteria</taxon>
        <taxon>Pseudomonadati</taxon>
        <taxon>Pseudomonadota</taxon>
        <taxon>Alphaproteobacteria</taxon>
        <taxon>Sphingomonadales</taxon>
        <taxon>Sphingomonadaceae</taxon>
        <taxon>Sphingobium</taxon>
    </lineage>
</organism>
<evidence type="ECO:0000313" key="1">
    <source>
        <dbReference type="EMBL" id="ATI80789.1"/>
    </source>
</evidence>
<proteinExistence type="predicted"/>
<dbReference type="EMBL" id="CP023741">
    <property type="protein sequence ID" value="ATI80789.1"/>
    <property type="molecule type" value="Genomic_DNA"/>
</dbReference>
<gene>
    <name evidence="1" type="ORF">A6768_12865</name>
</gene>
<dbReference type="RefSeq" id="WP_097383913.1">
    <property type="nucleotide sequence ID" value="NZ_CP023741.1"/>
</dbReference>
<dbReference type="AlphaFoldDB" id="A0A291N0B8"/>
<dbReference type="KEGG" id="sya:A6768_12865"/>
<reference evidence="1 2" key="1">
    <citation type="submission" date="2017-10" db="EMBL/GenBank/DDBJ databases">
        <title>Sphingobium yanoikuyae S72.</title>
        <authorList>
            <person name="Sanchez E."/>
            <person name="Bustos P."/>
            <person name="Mendoza P."/>
            <person name="Guo X."/>
            <person name="Mendoza A."/>
        </authorList>
    </citation>
    <scope>NUCLEOTIDE SEQUENCE [LARGE SCALE GENOMIC DNA]</scope>
    <source>
        <strain evidence="1 2">S72</strain>
    </source>
</reference>
<name>A0A291N0B8_SPHYA</name>
<protein>
    <submittedName>
        <fullName evidence="1">Uncharacterized protein</fullName>
    </submittedName>
</protein>
<dbReference type="Proteomes" id="UP000219422">
    <property type="component" value="Chromosome"/>
</dbReference>